<gene>
    <name evidence="1" type="ORF">JD78_03038</name>
</gene>
<proteinExistence type="predicted"/>
<evidence type="ECO:0000313" key="2">
    <source>
        <dbReference type="Proteomes" id="UP000321490"/>
    </source>
</evidence>
<evidence type="ECO:0008006" key="3">
    <source>
        <dbReference type="Google" id="ProtNLM"/>
    </source>
</evidence>
<dbReference type="Pfam" id="PF11209">
    <property type="entry name" value="LmeA"/>
    <property type="match status" value="1"/>
</dbReference>
<dbReference type="EMBL" id="VLKF01000001">
    <property type="protein sequence ID" value="TWH74498.1"/>
    <property type="molecule type" value="Genomic_DNA"/>
</dbReference>
<keyword evidence="2" id="KW-1185">Reference proteome</keyword>
<reference evidence="1 2" key="1">
    <citation type="submission" date="2019-07" db="EMBL/GenBank/DDBJ databases">
        <title>R&amp;d 2014.</title>
        <authorList>
            <person name="Klenk H.-P."/>
        </authorList>
    </citation>
    <scope>NUCLEOTIDE SEQUENCE [LARGE SCALE GENOMIC DNA]</scope>
    <source>
        <strain evidence="1 2">DSM 45764</strain>
    </source>
</reference>
<dbReference type="Proteomes" id="UP000321490">
    <property type="component" value="Unassembled WGS sequence"/>
</dbReference>
<evidence type="ECO:0000313" key="1">
    <source>
        <dbReference type="EMBL" id="TWH74498.1"/>
    </source>
</evidence>
<comment type="caution">
    <text evidence="1">The sequence shown here is derived from an EMBL/GenBank/DDBJ whole genome shotgun (WGS) entry which is preliminary data.</text>
</comment>
<name>A0A562IU69_9ACTN</name>
<dbReference type="AlphaFoldDB" id="A0A562IU69"/>
<protein>
    <recommendedName>
        <fullName evidence="3">DUF2993 family protein</fullName>
    </recommendedName>
</protein>
<accession>A0A562IU69</accession>
<dbReference type="InterPro" id="IPR021373">
    <property type="entry name" value="DUF2993"/>
</dbReference>
<dbReference type="RefSeq" id="WP_153358645.1">
    <property type="nucleotide sequence ID" value="NZ_JABGDC010000038.1"/>
</dbReference>
<dbReference type="OrthoDB" id="3215846at2"/>
<sequence>MRKLLVVLLVLAVLLVVADRVAVLVAEDQVAGQLVEQGGLAGEPEVDIAGFPFLTQVIGGRYDEVRVQATAEELGQPAGTTADVTLHGVHLPLSDVVSGSVQEVPVERVDGAATLSYELLSQQLGGDSVLQRSGDGLQITRTVDVLGTAVPLSATGTVTLDGRDLVVDVDDATAAGVDLPAFVVGRAADLLDFRYTVPELPFGLVLTGVDPRDDGVRVRAEATDTVLGG</sequence>
<organism evidence="1 2">
    <name type="scientific">Modestobacter roseus</name>
    <dbReference type="NCBI Taxonomy" id="1181884"/>
    <lineage>
        <taxon>Bacteria</taxon>
        <taxon>Bacillati</taxon>
        <taxon>Actinomycetota</taxon>
        <taxon>Actinomycetes</taxon>
        <taxon>Geodermatophilales</taxon>
        <taxon>Geodermatophilaceae</taxon>
        <taxon>Modestobacter</taxon>
    </lineage>
</organism>